<dbReference type="OrthoDB" id="6022258at2759"/>
<dbReference type="GO" id="GO:0005576">
    <property type="term" value="C:extracellular region"/>
    <property type="evidence" value="ECO:0007669"/>
    <property type="project" value="UniProtKB-SubCell"/>
</dbReference>
<dbReference type="GO" id="GO:0009986">
    <property type="term" value="C:cell surface"/>
    <property type="evidence" value="ECO:0007669"/>
    <property type="project" value="TreeGrafter"/>
</dbReference>
<feature type="coiled-coil region" evidence="3">
    <location>
        <begin position="482"/>
        <end position="516"/>
    </location>
</feature>
<proteinExistence type="predicted"/>
<sequence>MSPSNRSNTIWLFLFLCATVTICQDVEQTSEIPEDSEDESTIWMEYEFGTGAGNREELIVTNISVREYTNVPKTARNWQFLEVNGTNYLFRNEKSTLFCNKLDLDKGTIVEFTRLIVKGTILKFKAIEMKSNIVIVLCVQLNTGILLECHALLNGNSFQYLGSLPVLKHVKDIEIITKLSDNEEPYKIFVLNEEEFFLQLQNSIDVYGFDIDFSTNALNFWFYHSTYVPRSFDIQVFNIYETVSLALQGANDVFLYEYKNIMEGNDILQRQTIKSYNLNNFICFESGYLQFLSISGPEAGLFLFEDGEFQFNTESESSFDVSDISWVTSVQLDTYRDESMLLVQLKNSTVFALGWQGSSFKNVQLPNNDLDRFDLSMITPIPKYGFIAGNRVVKFDTRLKSVKHPLQYETEKLIRLQRSLNELIQYEEKIINETKARLNESKIENPVITGFWNISRVNATNVIISDNVTFESITLGESKLTKEDLKFDVNIFEMKLREAERKLDEIDSRLNEAGSNDFDSKDLRFDSYVEINGDIYVNGSLYTDKLTVSSINGINATLPSDNYTIDFKDVKNLTIKSINGIPMENIRFGDSMVDYSSVDFDKINRAEIRGDLSFSTINGLDWETLMKNIVWKDRDMLIPGETVIEGTVTSNNVELFTLNDLLYPEQYVLENGSSPYVTVTGSKTFESFEASELEDASTLNGIDFDDYVILSKENVLKEGISFENLTVTDELVLDCEIEGLNMEDRLLLNETNKISSNILFYNLNVSGNITFDRLIINNTEVDLGDLLLKTDENVVITGTKTFLKNVEMRSNVTITSGMINGHHVDEFVTLDTDQVFPSMTSIIHLTITIINLLYIYIYVPIRLDLVSDLRKISANVTFGNVTLGAMKKLEKFFRENNSTGCLNRTVIFESPVTVEELTFDKLNNNVSYEFFTRKVNETFGNASFENLTVDTLIADEIAPNMVNGLDLVDYAKHLESSDIECTIEDSLETDRLCAKSVNGMPVEEIGQLKDRLSAILDHVQSGNLTLNSLRVLGTIKADSINGERVTDLYNEERFGPRPVIVKDEVYIEDLTILGLMNGYNFTERVLDTVQKSDANIVIEGHKTFDSIICTELEAKYLNGRPIENILDPYKEQVLSGPVIVNGTMTVSEYFNATGNINGVPYRELTDKFRYLGNNSYEFRGDVRFLDDVTIENLYVNGSIQGTDFDDFLNTVIYKDEDNVTVSGTKIFENTVTFNDGFFVHEKLNDIDLRRFREKAVYIDAPFSVKSKIIFKDGIKVEKDIVVKKSLEAKSIMGIDIEELRANVLYLNRPTYVDGNLTFTNVTFESNVQVKKINDVDMDLVIPLKTDQFIPVKVLRGYNITAENMEILGTVNGVDLREMQEKTFMLTGDQNITGHFTFHGVVHFRNEFNPRLINGIDPNRFIPLNTKSTIVGNFVFEKPVILKKSLRLLGYLNDIDVNRWEAVAVTTENSLPQFISGNWTVFGNVYFQNGAYGSEILNGTNITEVSSILAEKHLEMEAMLEEKNVNGNDSFDLTNLFRYETMKFLTKPSFQANLDVICKDLAELKRYAENQIYQFNAFDYLQIIEFDNGSIASVHYFETNDTDHLILSCYDCQMHAYAFIEEKFELVGDMPNFGVVQEWATFERDQVLYFLTSGPKSCGRNPVNVWRLKDNEFRHVLDLDHNMNVKKINQDIFFTMIDKKKELRSKKMNEQLKRFLSSSVDNDETKIVWDEDILAVNKTTGKEYDNNTSSRSVKEILNFKAGFLEREMLLYYDEEFSKDSIFIFHNDTTQKKIFQTITAYRPTSFTILNFDGLVETLLVFVENRKNLRIYEYKGIQGFVYKDSIKMNVDKLFSFKIRKYSHMAKRYCLGLIHKNRLIILEALMYGEKLDMGPLTC</sequence>
<keyword evidence="3" id="KW-0175">Coiled coil</keyword>
<organism evidence="5 6">
    <name type="scientific">Apis cerana cerana</name>
    <name type="common">Oriental honeybee</name>
    <dbReference type="NCBI Taxonomy" id="94128"/>
    <lineage>
        <taxon>Eukaryota</taxon>
        <taxon>Metazoa</taxon>
        <taxon>Ecdysozoa</taxon>
        <taxon>Arthropoda</taxon>
        <taxon>Hexapoda</taxon>
        <taxon>Insecta</taxon>
        <taxon>Pterygota</taxon>
        <taxon>Neoptera</taxon>
        <taxon>Endopterygota</taxon>
        <taxon>Hymenoptera</taxon>
        <taxon>Apocrita</taxon>
        <taxon>Aculeata</taxon>
        <taxon>Apoidea</taxon>
        <taxon>Anthophila</taxon>
        <taxon>Apidae</taxon>
        <taxon>Apis</taxon>
    </lineage>
</organism>
<accession>A0A2A3EQV7</accession>
<gene>
    <name evidence="5" type="ORF">APICC_03050</name>
</gene>
<dbReference type="GO" id="GO:0008201">
    <property type="term" value="F:heparin binding"/>
    <property type="evidence" value="ECO:0007669"/>
    <property type="project" value="TreeGrafter"/>
</dbReference>
<dbReference type="PANTHER" id="PTHR22918:SF6">
    <property type="entry name" value="EG:8D8.1 PROTEIN-RELATED"/>
    <property type="match status" value="1"/>
</dbReference>
<evidence type="ECO:0000256" key="2">
    <source>
        <dbReference type="ARBA" id="ARBA00022525"/>
    </source>
</evidence>
<reference evidence="5 6" key="1">
    <citation type="submission" date="2014-07" db="EMBL/GenBank/DDBJ databases">
        <title>Genomic and transcriptomic analysis on Apis cerana provide comprehensive insights into honey bee biology.</title>
        <authorList>
            <person name="Diao Q."/>
            <person name="Sun L."/>
            <person name="Zheng H."/>
            <person name="Zheng H."/>
            <person name="Xu S."/>
            <person name="Wang S."/>
            <person name="Zeng Z."/>
            <person name="Hu F."/>
            <person name="Su S."/>
            <person name="Wu J."/>
        </authorList>
    </citation>
    <scope>NUCLEOTIDE SEQUENCE [LARGE SCALE GENOMIC DNA]</scope>
    <source>
        <tissue evidence="5">Pupae without intestine</tissue>
    </source>
</reference>
<dbReference type="PANTHER" id="PTHR22918">
    <property type="entry name" value="SEMINAL PLASMA PROTEIN"/>
    <property type="match status" value="1"/>
</dbReference>
<dbReference type="Proteomes" id="UP000242457">
    <property type="component" value="Unassembled WGS sequence"/>
</dbReference>
<dbReference type="InterPro" id="IPR051666">
    <property type="entry name" value="SP_Capacitation_Regulator"/>
</dbReference>
<comment type="subcellular location">
    <subcellularLocation>
        <location evidence="1">Secreted</location>
    </subcellularLocation>
</comment>
<evidence type="ECO:0000313" key="5">
    <source>
        <dbReference type="EMBL" id="PBC34118.1"/>
    </source>
</evidence>
<evidence type="ECO:0000256" key="4">
    <source>
        <dbReference type="SAM" id="SignalP"/>
    </source>
</evidence>
<feature type="chain" id="PRO_5012968944" evidence="4">
    <location>
        <begin position="24"/>
        <end position="1894"/>
    </location>
</feature>
<dbReference type="EMBL" id="KZ288193">
    <property type="protein sequence ID" value="PBC34118.1"/>
    <property type="molecule type" value="Genomic_DNA"/>
</dbReference>
<protein>
    <submittedName>
        <fullName evidence="5">Uncharacterized protein</fullName>
    </submittedName>
</protein>
<feature type="signal peptide" evidence="4">
    <location>
        <begin position="1"/>
        <end position="23"/>
    </location>
</feature>
<keyword evidence="6" id="KW-1185">Reference proteome</keyword>
<evidence type="ECO:0000256" key="3">
    <source>
        <dbReference type="SAM" id="Coils"/>
    </source>
</evidence>
<keyword evidence="2" id="KW-0964">Secreted</keyword>
<dbReference type="STRING" id="94128.A0A2A3EQV7"/>
<keyword evidence="4" id="KW-0732">Signal</keyword>
<name>A0A2A3EQV7_APICC</name>
<evidence type="ECO:0000313" key="6">
    <source>
        <dbReference type="Proteomes" id="UP000242457"/>
    </source>
</evidence>
<evidence type="ECO:0000256" key="1">
    <source>
        <dbReference type="ARBA" id="ARBA00004613"/>
    </source>
</evidence>